<accession>A0A5B8UGH9</accession>
<dbReference type="AlphaFoldDB" id="A0A5B8UGH9"/>
<keyword evidence="2" id="KW-1185">Reference proteome</keyword>
<dbReference type="OrthoDB" id="665243at2"/>
<dbReference type="KEGG" id="fgg:FSB75_05740"/>
<protein>
    <submittedName>
        <fullName evidence="1">Uncharacterized protein</fullName>
    </submittedName>
</protein>
<sequence>MENLLLLFATSLAWRISAPKFKRYIIGRTGCTSLLLSTETTLHVQSTKDDERIYFYEHEVAGVTYGVITVNMKELYTFDQSENILVQYVNRIRKPFGISYNVSMEMERSADRITLTDYWQDEEGVDWKIKAHTNGKIVAVLYVKNISAAPVKEHDAFLNGFRFCSVK</sequence>
<name>A0A5B8UGH9_9BACT</name>
<organism evidence="1 2">
    <name type="scientific">Flavisolibacter ginsenosidimutans</name>
    <dbReference type="NCBI Taxonomy" id="661481"/>
    <lineage>
        <taxon>Bacteria</taxon>
        <taxon>Pseudomonadati</taxon>
        <taxon>Bacteroidota</taxon>
        <taxon>Chitinophagia</taxon>
        <taxon>Chitinophagales</taxon>
        <taxon>Chitinophagaceae</taxon>
        <taxon>Flavisolibacter</taxon>
    </lineage>
</organism>
<dbReference type="EMBL" id="CP042433">
    <property type="protein sequence ID" value="QEC55426.1"/>
    <property type="molecule type" value="Genomic_DNA"/>
</dbReference>
<gene>
    <name evidence="1" type="ORF">FSB75_05740</name>
</gene>
<dbReference type="RefSeq" id="WP_146784095.1">
    <property type="nucleotide sequence ID" value="NZ_BAABIO010000002.1"/>
</dbReference>
<evidence type="ECO:0000313" key="2">
    <source>
        <dbReference type="Proteomes" id="UP000321204"/>
    </source>
</evidence>
<dbReference type="Proteomes" id="UP000321204">
    <property type="component" value="Chromosome"/>
</dbReference>
<proteinExistence type="predicted"/>
<evidence type="ECO:0000313" key="1">
    <source>
        <dbReference type="EMBL" id="QEC55426.1"/>
    </source>
</evidence>
<reference evidence="1 2" key="1">
    <citation type="journal article" date="2015" name="Int. J. Syst. Evol. Microbiol.">
        <title>Flavisolibacter ginsenosidimutans sp. nov., with ginsenoside-converting activity isolated from soil used for cultivating ginseng.</title>
        <authorList>
            <person name="Zhao Y."/>
            <person name="Liu Q."/>
            <person name="Kang M.S."/>
            <person name="Jin F."/>
            <person name="Yu H."/>
            <person name="Im W.T."/>
        </authorList>
    </citation>
    <scope>NUCLEOTIDE SEQUENCE [LARGE SCALE GENOMIC DNA]</scope>
    <source>
        <strain evidence="1 2">Gsoil 636</strain>
    </source>
</reference>